<accession>A0A9P3GEW0</accession>
<dbReference type="AlphaFoldDB" id="A0A9P3GEW0"/>
<proteinExistence type="predicted"/>
<evidence type="ECO:0000256" key="1">
    <source>
        <dbReference type="SAM" id="MobiDB-lite"/>
    </source>
</evidence>
<protein>
    <submittedName>
        <fullName evidence="2">Uncharacterized protein</fullName>
    </submittedName>
</protein>
<dbReference type="Proteomes" id="UP000703269">
    <property type="component" value="Unassembled WGS sequence"/>
</dbReference>
<feature type="region of interest" description="Disordered" evidence="1">
    <location>
        <begin position="419"/>
        <end position="462"/>
    </location>
</feature>
<feature type="region of interest" description="Disordered" evidence="1">
    <location>
        <begin position="198"/>
        <end position="277"/>
    </location>
</feature>
<evidence type="ECO:0000313" key="2">
    <source>
        <dbReference type="EMBL" id="GJE93560.1"/>
    </source>
</evidence>
<evidence type="ECO:0000313" key="3">
    <source>
        <dbReference type="Proteomes" id="UP000703269"/>
    </source>
</evidence>
<dbReference type="OrthoDB" id="3258969at2759"/>
<gene>
    <name evidence="2" type="ORF">PsYK624_097190</name>
</gene>
<keyword evidence="3" id="KW-1185">Reference proteome</keyword>
<feature type="compositionally biased region" description="Polar residues" evidence="1">
    <location>
        <begin position="224"/>
        <end position="240"/>
    </location>
</feature>
<feature type="region of interest" description="Disordered" evidence="1">
    <location>
        <begin position="384"/>
        <end position="407"/>
    </location>
</feature>
<reference evidence="2 3" key="1">
    <citation type="submission" date="2021-08" db="EMBL/GenBank/DDBJ databases">
        <title>Draft Genome Sequence of Phanerochaete sordida strain YK-624.</title>
        <authorList>
            <person name="Mori T."/>
            <person name="Dohra H."/>
            <person name="Suzuki T."/>
            <person name="Kawagishi H."/>
            <person name="Hirai H."/>
        </authorList>
    </citation>
    <scope>NUCLEOTIDE SEQUENCE [LARGE SCALE GENOMIC DNA]</scope>
    <source>
        <strain evidence="2 3">YK-624</strain>
    </source>
</reference>
<name>A0A9P3GEW0_9APHY</name>
<dbReference type="EMBL" id="BPQB01000033">
    <property type="protein sequence ID" value="GJE93560.1"/>
    <property type="molecule type" value="Genomic_DNA"/>
</dbReference>
<comment type="caution">
    <text evidence="2">The sequence shown here is derived from an EMBL/GenBank/DDBJ whole genome shotgun (WGS) entry which is preliminary data.</text>
</comment>
<feature type="compositionally biased region" description="Low complexity" evidence="1">
    <location>
        <begin position="391"/>
        <end position="406"/>
    </location>
</feature>
<sequence length="753" mass="83920">MSYPRIKAGSKVMRMHASPRIPTPAVQAPPPSSKEITIMTKRRMEKAERDERVDITKALTPVKTYMGGFTRPQDLRVSNWWPGGAYIAKGKVYEAPPPAAYEPHTVFLLEARYLTRHGVGRQDSIEYVVGVCREGDLPDVLAKYNSWSCDKEQLEIMDNAVWPWIEKKKKKSVVWWDKTESRSDVLARRHKEIFEAPLPDEVAETSTAAGDLASAPSPPASASRQTYIQTRAYHSSAPSRSDSDEKTRTTPSERAAEIPTSAWSRPHKPSQDADDDVVPAYYVERRRQLDEIAERKEAEGGLMAQLSAGILSEGIAAQTRPREEKIPPEVVEEDGTVRLPSGFEPPTPATEFHPVAALPAVETDDPVVKLGNITWEEALAPSDAEADAEAVDAAASGSSSPASRGVRGFHTSAVARAREVPLPDLDSHAASSSQRPLKRLPKDSAPVKPKQAPFSVGAKNEEQEDGDDFFLEGDDVVEEVGGPVSPIAETVRDFNSQLHEYREQYMKTLKEEPFWRPVLTATFSTRSLALTYARLSRALPRGLPFYASIDEADRKYGPTFNSRMRQLRVRRMRQLALDIARRLRGDFGGFPGIRFSPSDRGRTLGGEGLEAPIPSDKRTVLIGVAGWDSRGEELREVTEQEIAELELDEGFNVFSLDQWGRRMDGVEWRRPQAPITTKALSRALDNELEGLSPRERKLKTLEITEREGRKIAFALSQKNRNVHYPHKQQMSLKQFDAVEVPAAIVHEPKGEKA</sequence>
<organism evidence="2 3">
    <name type="scientific">Phanerochaete sordida</name>
    <dbReference type="NCBI Taxonomy" id="48140"/>
    <lineage>
        <taxon>Eukaryota</taxon>
        <taxon>Fungi</taxon>
        <taxon>Dikarya</taxon>
        <taxon>Basidiomycota</taxon>
        <taxon>Agaricomycotina</taxon>
        <taxon>Agaricomycetes</taxon>
        <taxon>Polyporales</taxon>
        <taxon>Phanerochaetaceae</taxon>
        <taxon>Phanerochaete</taxon>
    </lineage>
</organism>